<reference evidence="1" key="1">
    <citation type="submission" date="2014-09" db="EMBL/GenBank/DDBJ databases">
        <authorList>
            <person name="Magalhaes I.L.F."/>
            <person name="Oliveira U."/>
            <person name="Santos F.R."/>
            <person name="Vidigal T.H.D.A."/>
            <person name="Brescovit A.D."/>
            <person name="Santos A.J."/>
        </authorList>
    </citation>
    <scope>NUCLEOTIDE SEQUENCE</scope>
    <source>
        <tissue evidence="1">Shoot tissue taken approximately 20 cm above the soil surface</tissue>
    </source>
</reference>
<accession>A0A0A9FHL7</accession>
<evidence type="ECO:0000313" key="1">
    <source>
        <dbReference type="EMBL" id="JAE11847.1"/>
    </source>
</evidence>
<name>A0A0A9FHL7_ARUDO</name>
<sequence>MPETETAKIASEQFKYTFWESTKFTLPIVADRNNFEVQLNSIGCTIFKLCSTSATCST</sequence>
<organism evidence="1">
    <name type="scientific">Arundo donax</name>
    <name type="common">Giant reed</name>
    <name type="synonym">Donax arundinaceus</name>
    <dbReference type="NCBI Taxonomy" id="35708"/>
    <lineage>
        <taxon>Eukaryota</taxon>
        <taxon>Viridiplantae</taxon>
        <taxon>Streptophyta</taxon>
        <taxon>Embryophyta</taxon>
        <taxon>Tracheophyta</taxon>
        <taxon>Spermatophyta</taxon>
        <taxon>Magnoliopsida</taxon>
        <taxon>Liliopsida</taxon>
        <taxon>Poales</taxon>
        <taxon>Poaceae</taxon>
        <taxon>PACMAD clade</taxon>
        <taxon>Arundinoideae</taxon>
        <taxon>Arundineae</taxon>
        <taxon>Arundo</taxon>
    </lineage>
</organism>
<protein>
    <submittedName>
        <fullName evidence="1">Uncharacterized protein</fullName>
    </submittedName>
</protein>
<reference evidence="1" key="2">
    <citation type="journal article" date="2015" name="Data Brief">
        <title>Shoot transcriptome of the giant reed, Arundo donax.</title>
        <authorList>
            <person name="Barrero R.A."/>
            <person name="Guerrero F.D."/>
            <person name="Moolhuijzen P."/>
            <person name="Goolsby J.A."/>
            <person name="Tidwell J."/>
            <person name="Bellgard S.E."/>
            <person name="Bellgard M.I."/>
        </authorList>
    </citation>
    <scope>NUCLEOTIDE SEQUENCE</scope>
    <source>
        <tissue evidence="1">Shoot tissue taken approximately 20 cm above the soil surface</tissue>
    </source>
</reference>
<dbReference type="AlphaFoldDB" id="A0A0A9FHL7"/>
<proteinExistence type="predicted"/>
<dbReference type="EMBL" id="GBRH01186049">
    <property type="protein sequence ID" value="JAE11847.1"/>
    <property type="molecule type" value="Transcribed_RNA"/>
</dbReference>